<dbReference type="AlphaFoldDB" id="A0AAW0J5R9"/>
<evidence type="ECO:0000313" key="1">
    <source>
        <dbReference type="EMBL" id="KAK7822077.1"/>
    </source>
</evidence>
<evidence type="ECO:0000313" key="2">
    <source>
        <dbReference type="Proteomes" id="UP000237347"/>
    </source>
</evidence>
<accession>A0AAW0J5R9</accession>
<proteinExistence type="predicted"/>
<keyword evidence="2" id="KW-1185">Reference proteome</keyword>
<comment type="caution">
    <text evidence="1">The sequence shown here is derived from an EMBL/GenBank/DDBJ whole genome shotgun (WGS) entry which is preliminary data.</text>
</comment>
<reference evidence="1 2" key="1">
    <citation type="journal article" date="2018" name="Sci. Data">
        <title>The draft genome sequence of cork oak.</title>
        <authorList>
            <person name="Ramos A.M."/>
            <person name="Usie A."/>
            <person name="Barbosa P."/>
            <person name="Barros P.M."/>
            <person name="Capote T."/>
            <person name="Chaves I."/>
            <person name="Simoes F."/>
            <person name="Abreu I."/>
            <person name="Carrasquinho I."/>
            <person name="Faro C."/>
            <person name="Guimaraes J.B."/>
            <person name="Mendonca D."/>
            <person name="Nobrega F."/>
            <person name="Rodrigues L."/>
            <person name="Saibo N.J.M."/>
            <person name="Varela M.C."/>
            <person name="Egas C."/>
            <person name="Matos J."/>
            <person name="Miguel C.M."/>
            <person name="Oliveira M.M."/>
            <person name="Ricardo C.P."/>
            <person name="Goncalves S."/>
        </authorList>
    </citation>
    <scope>NUCLEOTIDE SEQUENCE [LARGE SCALE GENOMIC DNA]</scope>
    <source>
        <strain evidence="2">cv. HL8</strain>
    </source>
</reference>
<gene>
    <name evidence="1" type="ORF">CFP56_037031</name>
</gene>
<dbReference type="Proteomes" id="UP000237347">
    <property type="component" value="Unassembled WGS sequence"/>
</dbReference>
<protein>
    <submittedName>
        <fullName evidence="1">Uncharacterized protein</fullName>
    </submittedName>
</protein>
<organism evidence="1 2">
    <name type="scientific">Quercus suber</name>
    <name type="common">Cork oak</name>
    <dbReference type="NCBI Taxonomy" id="58331"/>
    <lineage>
        <taxon>Eukaryota</taxon>
        <taxon>Viridiplantae</taxon>
        <taxon>Streptophyta</taxon>
        <taxon>Embryophyta</taxon>
        <taxon>Tracheophyta</taxon>
        <taxon>Spermatophyta</taxon>
        <taxon>Magnoliopsida</taxon>
        <taxon>eudicotyledons</taxon>
        <taxon>Gunneridae</taxon>
        <taxon>Pentapetalae</taxon>
        <taxon>rosids</taxon>
        <taxon>fabids</taxon>
        <taxon>Fagales</taxon>
        <taxon>Fagaceae</taxon>
        <taxon>Quercus</taxon>
    </lineage>
</organism>
<sequence length="66" mass="7248">MMRILERIKISSLPSKHQLYMLQYLSQNQGCHVGSIMHKFLGVNAASTNSVTPLCTDCGGSMVFSS</sequence>
<name>A0AAW0J5R9_QUESU</name>
<dbReference type="EMBL" id="PKMF04000680">
    <property type="protein sequence ID" value="KAK7822077.1"/>
    <property type="molecule type" value="Genomic_DNA"/>
</dbReference>